<dbReference type="PIRSF" id="PIRSF006305">
    <property type="entry name" value="Maf"/>
    <property type="match status" value="1"/>
</dbReference>
<dbReference type="Gene3D" id="3.90.950.10">
    <property type="match status" value="1"/>
</dbReference>
<dbReference type="InterPro" id="IPR029001">
    <property type="entry name" value="ITPase-like_fam"/>
</dbReference>
<evidence type="ECO:0000256" key="1">
    <source>
        <dbReference type="ARBA" id="ARBA00001968"/>
    </source>
</evidence>
<organism evidence="3">
    <name type="scientific">hydrothermal vent metagenome</name>
    <dbReference type="NCBI Taxonomy" id="652676"/>
    <lineage>
        <taxon>unclassified sequences</taxon>
        <taxon>metagenomes</taxon>
        <taxon>ecological metagenomes</taxon>
    </lineage>
</organism>
<dbReference type="GO" id="GO:0047429">
    <property type="term" value="F:nucleoside triphosphate diphosphatase activity"/>
    <property type="evidence" value="ECO:0007669"/>
    <property type="project" value="InterPro"/>
</dbReference>
<gene>
    <name evidence="3" type="ORF">MNBD_NITROSPINAE03-1385</name>
</gene>
<sequence length="198" mass="21429">MKFILASGSPRRAKLLKEAGIEFDIVKPEVDEIFDPGLSPAQNAVQVALRKADWVAVQHPACLTLAADTIVVLNGEIMGKPEDQKHAREMLGRLSGNEHEVITGVAMAHIDSRLRWSSFASSLVRMAEISPGEIEKYVSGGEPMDKAGAYAIQGGAGRWVLGHKGSFTNIIGLPMEALKQAISELGLEIRMEPARCRS</sequence>
<dbReference type="PANTHER" id="PTHR43213:SF5">
    <property type="entry name" value="BIFUNCTIONAL DTTP_UTP PYROPHOSPHATASE_METHYLTRANSFERASE PROTEIN-RELATED"/>
    <property type="match status" value="1"/>
</dbReference>
<keyword evidence="2" id="KW-0378">Hydrolase</keyword>
<evidence type="ECO:0000313" key="3">
    <source>
        <dbReference type="EMBL" id="VAX18697.1"/>
    </source>
</evidence>
<dbReference type="Pfam" id="PF02545">
    <property type="entry name" value="Maf"/>
    <property type="match status" value="1"/>
</dbReference>
<dbReference type="CDD" id="cd00555">
    <property type="entry name" value="Maf"/>
    <property type="match status" value="1"/>
</dbReference>
<dbReference type="AlphaFoldDB" id="A0A3B1CPP0"/>
<dbReference type="NCBIfam" id="TIGR00172">
    <property type="entry name" value="maf"/>
    <property type="match status" value="1"/>
</dbReference>
<reference evidence="3" key="1">
    <citation type="submission" date="2018-06" db="EMBL/GenBank/DDBJ databases">
        <authorList>
            <person name="Zhirakovskaya E."/>
        </authorList>
    </citation>
    <scope>NUCLEOTIDE SEQUENCE</scope>
</reference>
<comment type="cofactor">
    <cofactor evidence="1">
        <name>a divalent metal cation</name>
        <dbReference type="ChEBI" id="CHEBI:60240"/>
    </cofactor>
</comment>
<evidence type="ECO:0000256" key="2">
    <source>
        <dbReference type="ARBA" id="ARBA00022801"/>
    </source>
</evidence>
<protein>
    <submittedName>
        <fullName evidence="3">Septum formation protein Maf</fullName>
    </submittedName>
</protein>
<name>A0A3B1CPP0_9ZZZZ</name>
<dbReference type="SUPFAM" id="SSF52972">
    <property type="entry name" value="ITPase-like"/>
    <property type="match status" value="1"/>
</dbReference>
<proteinExistence type="inferred from homology"/>
<dbReference type="InterPro" id="IPR003697">
    <property type="entry name" value="Maf-like"/>
</dbReference>
<dbReference type="EMBL" id="UOGB01000120">
    <property type="protein sequence ID" value="VAX18697.1"/>
    <property type="molecule type" value="Genomic_DNA"/>
</dbReference>
<accession>A0A3B1CPP0</accession>
<dbReference type="HAMAP" id="MF_00528">
    <property type="entry name" value="Maf"/>
    <property type="match status" value="1"/>
</dbReference>
<dbReference type="PANTHER" id="PTHR43213">
    <property type="entry name" value="BIFUNCTIONAL DTTP/UTP PYROPHOSPHATASE/METHYLTRANSFERASE PROTEIN-RELATED"/>
    <property type="match status" value="1"/>
</dbReference>